<organism evidence="2 3">
    <name type="scientific">Nocardiopsis metallicus</name>
    <dbReference type="NCBI Taxonomy" id="179819"/>
    <lineage>
        <taxon>Bacteria</taxon>
        <taxon>Bacillati</taxon>
        <taxon>Actinomycetota</taxon>
        <taxon>Actinomycetes</taxon>
        <taxon>Streptosporangiales</taxon>
        <taxon>Nocardiopsidaceae</taxon>
        <taxon>Nocardiopsis</taxon>
    </lineage>
</organism>
<dbReference type="Proteomes" id="UP000579647">
    <property type="component" value="Unassembled WGS sequence"/>
</dbReference>
<dbReference type="AlphaFoldDB" id="A0A840WNM8"/>
<sequence length="66" mass="6588">MVDQRAATILFGCCGVSVVAGALTLLAAESWPVAILAAGAAFGGALPLLNSVVEDDAREKQTGKDG</sequence>
<evidence type="ECO:0000256" key="1">
    <source>
        <dbReference type="SAM" id="Phobius"/>
    </source>
</evidence>
<evidence type="ECO:0000313" key="2">
    <source>
        <dbReference type="EMBL" id="MBB5493207.1"/>
    </source>
</evidence>
<protein>
    <submittedName>
        <fullName evidence="2">Uncharacterized protein</fullName>
    </submittedName>
</protein>
<gene>
    <name evidence="2" type="ORF">HNR07_004344</name>
</gene>
<keyword evidence="1" id="KW-0812">Transmembrane</keyword>
<comment type="caution">
    <text evidence="2">The sequence shown here is derived from an EMBL/GenBank/DDBJ whole genome shotgun (WGS) entry which is preliminary data.</text>
</comment>
<reference evidence="2 3" key="1">
    <citation type="submission" date="2020-08" db="EMBL/GenBank/DDBJ databases">
        <title>Sequencing the genomes of 1000 actinobacteria strains.</title>
        <authorList>
            <person name="Klenk H.-P."/>
        </authorList>
    </citation>
    <scope>NUCLEOTIDE SEQUENCE [LARGE SCALE GENOMIC DNA]</scope>
    <source>
        <strain evidence="2 3">DSM 44598</strain>
    </source>
</reference>
<feature type="transmembrane region" description="Helical" evidence="1">
    <location>
        <begin position="33"/>
        <end position="53"/>
    </location>
</feature>
<accession>A0A840WNM8</accession>
<keyword evidence="1" id="KW-0472">Membrane</keyword>
<name>A0A840WNM8_9ACTN</name>
<feature type="transmembrane region" description="Helical" evidence="1">
    <location>
        <begin position="7"/>
        <end position="27"/>
    </location>
</feature>
<keyword evidence="3" id="KW-1185">Reference proteome</keyword>
<keyword evidence="1" id="KW-1133">Transmembrane helix</keyword>
<dbReference type="EMBL" id="JACHDO010000001">
    <property type="protein sequence ID" value="MBB5493207.1"/>
    <property type="molecule type" value="Genomic_DNA"/>
</dbReference>
<evidence type="ECO:0000313" key="3">
    <source>
        <dbReference type="Proteomes" id="UP000579647"/>
    </source>
</evidence>
<proteinExistence type="predicted"/>